<gene>
    <name evidence="1" type="ORF">PLEPLA_LOCUS31328</name>
</gene>
<accession>A0A9N7V5Z4</accession>
<dbReference type="EMBL" id="CADEAL010003135">
    <property type="protein sequence ID" value="CAB1443612.1"/>
    <property type="molecule type" value="Genomic_DNA"/>
</dbReference>
<keyword evidence="2" id="KW-1185">Reference proteome</keyword>
<sequence length="160" mass="17546">MLPQNLVLPLSVSQSVCTHYSHKPVIITETKKTLSLLMTGLTDSSSMLLTMSSLTGGKVLDPVAACLTARQYRKTTLIVRVGGHSRDVNTREKNKQGNHTRDEIQTIGEAESLGRQSSRSKRSGNMAVRGLSRSLPVYIMCTNNTGAKGSHSNFRQQLKF</sequence>
<evidence type="ECO:0000313" key="1">
    <source>
        <dbReference type="EMBL" id="CAB1443612.1"/>
    </source>
</evidence>
<reference evidence="1" key="1">
    <citation type="submission" date="2020-03" db="EMBL/GenBank/DDBJ databases">
        <authorList>
            <person name="Weist P."/>
        </authorList>
    </citation>
    <scope>NUCLEOTIDE SEQUENCE</scope>
</reference>
<comment type="caution">
    <text evidence="1">The sequence shown here is derived from an EMBL/GenBank/DDBJ whole genome shotgun (WGS) entry which is preliminary data.</text>
</comment>
<protein>
    <submittedName>
        <fullName evidence="1">Uncharacterized protein</fullName>
    </submittedName>
</protein>
<dbReference type="AlphaFoldDB" id="A0A9N7V5Z4"/>
<proteinExistence type="predicted"/>
<organism evidence="1 2">
    <name type="scientific">Pleuronectes platessa</name>
    <name type="common">European plaice</name>
    <dbReference type="NCBI Taxonomy" id="8262"/>
    <lineage>
        <taxon>Eukaryota</taxon>
        <taxon>Metazoa</taxon>
        <taxon>Chordata</taxon>
        <taxon>Craniata</taxon>
        <taxon>Vertebrata</taxon>
        <taxon>Euteleostomi</taxon>
        <taxon>Actinopterygii</taxon>
        <taxon>Neopterygii</taxon>
        <taxon>Teleostei</taxon>
        <taxon>Neoteleostei</taxon>
        <taxon>Acanthomorphata</taxon>
        <taxon>Carangaria</taxon>
        <taxon>Pleuronectiformes</taxon>
        <taxon>Pleuronectoidei</taxon>
        <taxon>Pleuronectidae</taxon>
        <taxon>Pleuronectes</taxon>
    </lineage>
</organism>
<name>A0A9N7V5Z4_PLEPL</name>
<dbReference type="Proteomes" id="UP001153269">
    <property type="component" value="Unassembled WGS sequence"/>
</dbReference>
<evidence type="ECO:0000313" key="2">
    <source>
        <dbReference type="Proteomes" id="UP001153269"/>
    </source>
</evidence>